<keyword evidence="2" id="KW-1185">Reference proteome</keyword>
<evidence type="ECO:0000313" key="2">
    <source>
        <dbReference type="Proteomes" id="UP000554482"/>
    </source>
</evidence>
<accession>A0A7J6WW91</accession>
<name>A0A7J6WW91_THATH</name>
<gene>
    <name evidence="1" type="ORF">FRX31_008707</name>
</gene>
<dbReference type="Proteomes" id="UP000554482">
    <property type="component" value="Unassembled WGS sequence"/>
</dbReference>
<protein>
    <submittedName>
        <fullName evidence="1">Uncharacterized protein</fullName>
    </submittedName>
</protein>
<dbReference type="AlphaFoldDB" id="A0A7J6WW91"/>
<reference evidence="1 2" key="1">
    <citation type="submission" date="2020-06" db="EMBL/GenBank/DDBJ databases">
        <title>Transcriptomic and genomic resources for Thalictrum thalictroides and T. hernandezii: Facilitating candidate gene discovery in an emerging model plant lineage.</title>
        <authorList>
            <person name="Arias T."/>
            <person name="Riano-Pachon D.M."/>
            <person name="Di Stilio V.S."/>
        </authorList>
    </citation>
    <scope>NUCLEOTIDE SEQUENCE [LARGE SCALE GENOMIC DNA]</scope>
    <source>
        <strain evidence="2">cv. WT478/WT964</strain>
        <tissue evidence="1">Leaves</tissue>
    </source>
</reference>
<dbReference type="OrthoDB" id="308383at2759"/>
<comment type="caution">
    <text evidence="1">The sequence shown here is derived from an EMBL/GenBank/DDBJ whole genome shotgun (WGS) entry which is preliminary data.</text>
</comment>
<sequence>MTVRFYDRCLHRATDHDCDSVVYPIDTDLDTLGKEEFTCARTKRYKGQKKDGFRHNGRSNAQGKCLVPKEQIDAWLHTMGKSRA</sequence>
<evidence type="ECO:0000313" key="1">
    <source>
        <dbReference type="EMBL" id="KAF5201706.1"/>
    </source>
</evidence>
<organism evidence="1 2">
    <name type="scientific">Thalictrum thalictroides</name>
    <name type="common">Rue-anemone</name>
    <name type="synonym">Anemone thalictroides</name>
    <dbReference type="NCBI Taxonomy" id="46969"/>
    <lineage>
        <taxon>Eukaryota</taxon>
        <taxon>Viridiplantae</taxon>
        <taxon>Streptophyta</taxon>
        <taxon>Embryophyta</taxon>
        <taxon>Tracheophyta</taxon>
        <taxon>Spermatophyta</taxon>
        <taxon>Magnoliopsida</taxon>
        <taxon>Ranunculales</taxon>
        <taxon>Ranunculaceae</taxon>
        <taxon>Thalictroideae</taxon>
        <taxon>Thalictrum</taxon>
    </lineage>
</organism>
<proteinExistence type="predicted"/>
<dbReference type="EMBL" id="JABWDY010009063">
    <property type="protein sequence ID" value="KAF5201706.1"/>
    <property type="molecule type" value="Genomic_DNA"/>
</dbReference>